<organism evidence="4 5">
    <name type="scientific">Podospora comata</name>
    <dbReference type="NCBI Taxonomy" id="48703"/>
    <lineage>
        <taxon>Eukaryota</taxon>
        <taxon>Fungi</taxon>
        <taxon>Dikarya</taxon>
        <taxon>Ascomycota</taxon>
        <taxon>Pezizomycotina</taxon>
        <taxon>Sordariomycetes</taxon>
        <taxon>Sordariomycetidae</taxon>
        <taxon>Sordariales</taxon>
        <taxon>Podosporaceae</taxon>
        <taxon>Podospora</taxon>
    </lineage>
</organism>
<evidence type="ECO:0000256" key="1">
    <source>
        <dbReference type="SAM" id="MobiDB-lite"/>
    </source>
</evidence>
<dbReference type="PANTHER" id="PTHR46411:SF2">
    <property type="entry name" value="AAA+ ATPASE DOMAIN-CONTAINING PROTEIN"/>
    <property type="match status" value="1"/>
</dbReference>
<dbReference type="SUPFAM" id="SSF52540">
    <property type="entry name" value="P-loop containing nucleoside triphosphate hydrolases"/>
    <property type="match status" value="1"/>
</dbReference>
<dbReference type="InterPro" id="IPR027417">
    <property type="entry name" value="P-loop_NTPase"/>
</dbReference>
<evidence type="ECO:0000259" key="3">
    <source>
        <dbReference type="Pfam" id="PF23232"/>
    </source>
</evidence>
<dbReference type="PANTHER" id="PTHR46411">
    <property type="entry name" value="FAMILY ATPASE, PUTATIVE-RELATED"/>
    <property type="match status" value="1"/>
</dbReference>
<feature type="compositionally biased region" description="Polar residues" evidence="1">
    <location>
        <begin position="488"/>
        <end position="500"/>
    </location>
</feature>
<keyword evidence="5" id="KW-1185">Reference proteome</keyword>
<sequence length="522" mass="58524">MESILGTELGPMPPSRCASACCFGENNHKDSYVESLRHDRYVGRWMPQDPTQEPSISVYPRRLQDVHLDVAVTDDNYLIMSMVAYGFILRSRKWAFEQLVLPDGHKDMVLSLIAQHYRDKQTQNGEREQVDIIRGKGEEVETSLETHFALASKWGCILLLDEADVFLAARTPQDFVRNGMVSVFLRVLEYYSGILFLTTNRIGDFDEAFGSRIHISLHYPQLDLSSTLKIFELNLDLIRDRFRRRNRDLSIDTRAILEYAAGYWTNNEHMRWNGRQIRNACNTALALAEFSAQGGDHTKVVDANAKIPLKLEHLETVSKAYLGFITYLEDVFDKDTDRRAKQMMIRAREHKKSMEQGGGQRQPSFSGGLGQTPIMPTHTTAQGLWPPMPQPPQNPSPTISSQSPGYPAASSQIPLFQSYPNHMMTGQQSSQPLPGQPYPHYTLTSAYPQGVQPGSTAYQQPHQASTMAGPSQTQTQASMQPPPGWQVTAYSHGSMPTGQPGQVVAGPHQPVVPVMEPQQTQP</sequence>
<dbReference type="Pfam" id="PF00004">
    <property type="entry name" value="AAA"/>
    <property type="match status" value="1"/>
</dbReference>
<feature type="domain" description="ATPase AAA-type core" evidence="2">
    <location>
        <begin position="139"/>
        <end position="218"/>
    </location>
</feature>
<evidence type="ECO:0000259" key="2">
    <source>
        <dbReference type="Pfam" id="PF00004"/>
    </source>
</evidence>
<gene>
    <name evidence="4" type="ORF">PODCO_500322</name>
</gene>
<feature type="region of interest" description="Disordered" evidence="1">
    <location>
        <begin position="452"/>
        <end position="522"/>
    </location>
</feature>
<feature type="compositionally biased region" description="Pro residues" evidence="1">
    <location>
        <begin position="386"/>
        <end position="395"/>
    </location>
</feature>
<dbReference type="Proteomes" id="UP000280685">
    <property type="component" value="Chromosome 5"/>
</dbReference>
<dbReference type="EMBL" id="LR026968">
    <property type="protein sequence ID" value="VBB80927.1"/>
    <property type="molecule type" value="Genomic_DNA"/>
</dbReference>
<dbReference type="Gene3D" id="3.40.50.300">
    <property type="entry name" value="P-loop containing nucleotide triphosphate hydrolases"/>
    <property type="match status" value="1"/>
</dbReference>
<accession>A0ABY6SDA6</accession>
<evidence type="ECO:0000313" key="5">
    <source>
        <dbReference type="Proteomes" id="UP000280685"/>
    </source>
</evidence>
<name>A0ABY6SDA6_PODCO</name>
<feature type="compositionally biased region" description="Polar residues" evidence="1">
    <location>
        <begin position="452"/>
        <end position="479"/>
    </location>
</feature>
<feature type="region of interest" description="Disordered" evidence="1">
    <location>
        <begin position="349"/>
        <end position="412"/>
    </location>
</feature>
<proteinExistence type="predicted"/>
<protein>
    <submittedName>
        <fullName evidence="4">ATPase</fullName>
    </submittedName>
</protein>
<dbReference type="InterPro" id="IPR056599">
    <property type="entry name" value="AAA_lid_fung"/>
</dbReference>
<feature type="domain" description="AAA+ ATPase lid" evidence="3">
    <location>
        <begin position="259"/>
        <end position="332"/>
    </location>
</feature>
<reference evidence="4" key="1">
    <citation type="submission" date="2018-02" db="EMBL/GenBank/DDBJ databases">
        <authorList>
            <person name="Silar P."/>
        </authorList>
    </citation>
    <scope>NUCLEOTIDE SEQUENCE [LARGE SCALE GENOMIC DNA]</scope>
    <source>
        <strain evidence="4">T</strain>
    </source>
</reference>
<dbReference type="Pfam" id="PF23232">
    <property type="entry name" value="AAA_lid_13"/>
    <property type="match status" value="1"/>
</dbReference>
<evidence type="ECO:0000313" key="4">
    <source>
        <dbReference type="EMBL" id="VBB80927.1"/>
    </source>
</evidence>
<dbReference type="InterPro" id="IPR003959">
    <property type="entry name" value="ATPase_AAA_core"/>
</dbReference>